<keyword evidence="8" id="KW-0010">Activator</keyword>
<proteinExistence type="inferred from homology"/>
<dbReference type="GO" id="GO:0008270">
    <property type="term" value="F:zinc ion binding"/>
    <property type="evidence" value="ECO:0007669"/>
    <property type="project" value="UniProtKB-KW"/>
</dbReference>
<dbReference type="Gene3D" id="3.30.160.60">
    <property type="entry name" value="Classic Zinc Finger"/>
    <property type="match status" value="1"/>
</dbReference>
<evidence type="ECO:0000256" key="11">
    <source>
        <dbReference type="ARBA" id="ARBA00045821"/>
    </source>
</evidence>
<evidence type="ECO:0000259" key="15">
    <source>
        <dbReference type="PROSITE" id="PS50118"/>
    </source>
</evidence>
<evidence type="ECO:0000256" key="8">
    <source>
        <dbReference type="ARBA" id="ARBA00023159"/>
    </source>
</evidence>
<evidence type="ECO:0000256" key="1">
    <source>
        <dbReference type="ARBA" id="ARBA00004324"/>
    </source>
</evidence>
<evidence type="ECO:0000256" key="10">
    <source>
        <dbReference type="ARBA" id="ARBA00032498"/>
    </source>
</evidence>
<evidence type="ECO:0000256" key="13">
    <source>
        <dbReference type="PROSITE-ProRule" id="PRU00267"/>
    </source>
</evidence>
<protein>
    <recommendedName>
        <fullName evidence="3">Sex-determining region Y protein</fullName>
    </recommendedName>
    <alternativeName>
        <fullName evidence="10">Testis-determining factor</fullName>
    </alternativeName>
</protein>
<feature type="compositionally biased region" description="Polar residues" evidence="14">
    <location>
        <begin position="437"/>
        <end position="450"/>
    </location>
</feature>
<dbReference type="STRING" id="400727.A0A2T7NT73"/>
<dbReference type="InterPro" id="IPR036236">
    <property type="entry name" value="Znf_C2H2_sf"/>
</dbReference>
<evidence type="ECO:0000259" key="16">
    <source>
        <dbReference type="PROSITE" id="PS50157"/>
    </source>
</evidence>
<evidence type="ECO:0000256" key="3">
    <source>
        <dbReference type="ARBA" id="ARBA00019052"/>
    </source>
</evidence>
<sequence>METGSTRPALLQAPPQFRPLRWGGPLSQGLARDTSSISSHVGVTDGGGGGHPGKVLNIFQKMQWLLGKHLLSFFTGADKSGFPHWHRWVSGNEEEAPGRRVPQSCFNYHRHALCTENCHRPNNVRCAAVVTNNGSPWPQDDASWAANTAAEMPTQMPLVVPPMVLQSPPAGEGKRRHLKSRRMIEYEKEKDRAAPQKQRMCPHPGCKKLFSSAPGLRYHVKTHSPDAANFRCDRCRREFKSNNGLKYHIQRRKCPEGVAAITVIPDQPVIPIGQIPTLERREESPVSNVHISEEKYEENIRTKSLPLLLDEPQHRKVETRWERTKATAEAKNRPPSLQQQTDLGYQDQRLMQFANIATGPQSPLLQPKPIDWDQQRVPTGEKVATPTPSDPQVYMNRHAPTPPSPSSTAPSPHMTSLSPRSDLSPLDTSAIYALSTMAQQKKSQEVSSGKQMAPKGQHLQGDAKGKRPMNSFMMWSQIKRPELSQKYPKTDNREISTMLSKEWNQLDPGKKKEFQEKAKVRAAQQKQQHPDCWKRKK</sequence>
<keyword evidence="5" id="KW-0112">Calmodulin-binding</keyword>
<evidence type="ECO:0000256" key="6">
    <source>
        <dbReference type="ARBA" id="ARBA00022928"/>
    </source>
</evidence>
<evidence type="ECO:0000256" key="2">
    <source>
        <dbReference type="ARBA" id="ARBA00005998"/>
    </source>
</evidence>
<dbReference type="SMART" id="SM00398">
    <property type="entry name" value="HMG"/>
    <property type="match status" value="1"/>
</dbReference>
<dbReference type="SUPFAM" id="SSF47095">
    <property type="entry name" value="HMG-box"/>
    <property type="match status" value="1"/>
</dbReference>
<dbReference type="InterPro" id="IPR009071">
    <property type="entry name" value="HMG_box_dom"/>
</dbReference>
<dbReference type="Gene3D" id="1.10.30.10">
    <property type="entry name" value="High mobility group box domain"/>
    <property type="match status" value="1"/>
</dbReference>
<dbReference type="AlphaFoldDB" id="A0A2T7NT73"/>
<feature type="compositionally biased region" description="Basic and acidic residues" evidence="14">
    <location>
        <begin position="483"/>
        <end position="494"/>
    </location>
</feature>
<evidence type="ECO:0000256" key="4">
    <source>
        <dbReference type="ARBA" id="ARBA00022782"/>
    </source>
</evidence>
<feature type="compositionally biased region" description="Low complexity" evidence="14">
    <location>
        <begin position="406"/>
        <end position="425"/>
    </location>
</feature>
<dbReference type="GO" id="GO:0007548">
    <property type="term" value="P:sex differentiation"/>
    <property type="evidence" value="ECO:0007669"/>
    <property type="project" value="UniProtKB-KW"/>
</dbReference>
<feature type="region of interest" description="Disordered" evidence="14">
    <location>
        <begin position="20"/>
        <end position="49"/>
    </location>
</feature>
<feature type="region of interest" description="Disordered" evidence="14">
    <location>
        <begin position="437"/>
        <end position="467"/>
    </location>
</feature>
<feature type="domain" description="HMG box" evidence="15">
    <location>
        <begin position="465"/>
        <end position="533"/>
    </location>
</feature>
<feature type="region of interest" description="Disordered" evidence="14">
    <location>
        <begin position="378"/>
        <end position="425"/>
    </location>
</feature>
<organism evidence="17 18">
    <name type="scientific">Pomacea canaliculata</name>
    <name type="common">Golden apple snail</name>
    <dbReference type="NCBI Taxonomy" id="400727"/>
    <lineage>
        <taxon>Eukaryota</taxon>
        <taxon>Metazoa</taxon>
        <taxon>Spiralia</taxon>
        <taxon>Lophotrochozoa</taxon>
        <taxon>Mollusca</taxon>
        <taxon>Gastropoda</taxon>
        <taxon>Caenogastropoda</taxon>
        <taxon>Architaenioglossa</taxon>
        <taxon>Ampullarioidea</taxon>
        <taxon>Ampullariidae</taxon>
        <taxon>Pomacea</taxon>
    </lineage>
</organism>
<dbReference type="GO" id="GO:0000978">
    <property type="term" value="F:RNA polymerase II cis-regulatory region sequence-specific DNA binding"/>
    <property type="evidence" value="ECO:0007669"/>
    <property type="project" value="TreeGrafter"/>
</dbReference>
<evidence type="ECO:0000313" key="17">
    <source>
        <dbReference type="EMBL" id="PVD24369.1"/>
    </source>
</evidence>
<keyword evidence="9" id="KW-0804">Transcription</keyword>
<dbReference type="PANTHER" id="PTHR10270">
    <property type="entry name" value="SOX TRANSCRIPTION FACTOR"/>
    <property type="match status" value="1"/>
</dbReference>
<evidence type="ECO:0000256" key="5">
    <source>
        <dbReference type="ARBA" id="ARBA00022860"/>
    </source>
</evidence>
<evidence type="ECO:0000256" key="12">
    <source>
        <dbReference type="PROSITE-ProRule" id="PRU00042"/>
    </source>
</evidence>
<name>A0A2T7NT73_POMCA</name>
<dbReference type="InterPro" id="IPR013087">
    <property type="entry name" value="Znf_C2H2_type"/>
</dbReference>
<keyword evidence="4" id="KW-0221">Differentiation</keyword>
<keyword evidence="13" id="KW-0539">Nucleus</keyword>
<dbReference type="InterPro" id="IPR036910">
    <property type="entry name" value="HMG_box_dom_sf"/>
</dbReference>
<dbReference type="SMART" id="SM00355">
    <property type="entry name" value="ZnF_C2H2"/>
    <property type="match status" value="2"/>
</dbReference>
<feature type="region of interest" description="Disordered" evidence="14">
    <location>
        <begin position="319"/>
        <end position="339"/>
    </location>
</feature>
<dbReference type="PANTHER" id="PTHR10270:SF161">
    <property type="entry name" value="SEX-DETERMINING REGION Y PROTEIN"/>
    <property type="match status" value="1"/>
</dbReference>
<dbReference type="EMBL" id="PZQS01000009">
    <property type="protein sequence ID" value="PVD24369.1"/>
    <property type="molecule type" value="Genomic_DNA"/>
</dbReference>
<evidence type="ECO:0000256" key="14">
    <source>
        <dbReference type="SAM" id="MobiDB-lite"/>
    </source>
</evidence>
<gene>
    <name evidence="17" type="ORF">C0Q70_14850</name>
</gene>
<dbReference type="InterPro" id="IPR050140">
    <property type="entry name" value="SRY-related_HMG-box_TF-like"/>
</dbReference>
<comment type="caution">
    <text evidence="17">The sequence shown here is derived from an EMBL/GenBank/DDBJ whole genome shotgun (WGS) entry which is preliminary data.</text>
</comment>
<dbReference type="GO" id="GO:0030154">
    <property type="term" value="P:cell differentiation"/>
    <property type="evidence" value="ECO:0007669"/>
    <property type="project" value="UniProtKB-KW"/>
</dbReference>
<evidence type="ECO:0000256" key="7">
    <source>
        <dbReference type="ARBA" id="ARBA00023125"/>
    </source>
</evidence>
<dbReference type="GO" id="GO:0001228">
    <property type="term" value="F:DNA-binding transcription activator activity, RNA polymerase II-specific"/>
    <property type="evidence" value="ECO:0007669"/>
    <property type="project" value="TreeGrafter"/>
</dbReference>
<feature type="region of interest" description="Disordered" evidence="14">
    <location>
        <begin position="483"/>
        <end position="537"/>
    </location>
</feature>
<feature type="domain" description="C2H2-type" evidence="16">
    <location>
        <begin position="199"/>
        <end position="228"/>
    </location>
</feature>
<keyword evidence="6" id="KW-0726">Sexual differentiation</keyword>
<keyword evidence="12" id="KW-0479">Metal-binding</keyword>
<dbReference type="OrthoDB" id="1919336at2759"/>
<dbReference type="PROSITE" id="PS00028">
    <property type="entry name" value="ZINC_FINGER_C2H2_1"/>
    <property type="match status" value="1"/>
</dbReference>
<dbReference type="Pfam" id="PF00505">
    <property type="entry name" value="HMG_box"/>
    <property type="match status" value="1"/>
</dbReference>
<dbReference type="SUPFAM" id="SSF57667">
    <property type="entry name" value="beta-beta-alpha zinc fingers"/>
    <property type="match status" value="1"/>
</dbReference>
<dbReference type="PROSITE" id="PS50157">
    <property type="entry name" value="ZINC_FINGER_C2H2_2"/>
    <property type="match status" value="1"/>
</dbReference>
<keyword evidence="12" id="KW-0863">Zinc-finger</keyword>
<evidence type="ECO:0000313" key="18">
    <source>
        <dbReference type="Proteomes" id="UP000245119"/>
    </source>
</evidence>
<feature type="compositionally biased region" description="Basic and acidic residues" evidence="14">
    <location>
        <begin position="508"/>
        <end position="519"/>
    </location>
</feature>
<keyword evidence="12" id="KW-0862">Zinc</keyword>
<dbReference type="GO" id="GO:0016607">
    <property type="term" value="C:nuclear speck"/>
    <property type="evidence" value="ECO:0007669"/>
    <property type="project" value="UniProtKB-SubCell"/>
</dbReference>
<dbReference type="Proteomes" id="UP000245119">
    <property type="component" value="Linkage Group LG9"/>
</dbReference>
<comment type="subcellular location">
    <subcellularLocation>
        <location evidence="1">Nucleus speckle</location>
    </subcellularLocation>
</comment>
<feature type="compositionally biased region" description="Basic and acidic residues" evidence="14">
    <location>
        <begin position="528"/>
        <end position="537"/>
    </location>
</feature>
<dbReference type="PROSITE" id="PS50118">
    <property type="entry name" value="HMG_BOX_2"/>
    <property type="match status" value="1"/>
</dbReference>
<evidence type="ECO:0000256" key="9">
    <source>
        <dbReference type="ARBA" id="ARBA00023163"/>
    </source>
</evidence>
<dbReference type="GO" id="GO:0005516">
    <property type="term" value="F:calmodulin binding"/>
    <property type="evidence" value="ECO:0007669"/>
    <property type="project" value="UniProtKB-KW"/>
</dbReference>
<feature type="compositionally biased region" description="Basic and acidic residues" evidence="14">
    <location>
        <begin position="319"/>
        <end position="332"/>
    </location>
</feature>
<keyword evidence="7 13" id="KW-0238">DNA-binding</keyword>
<comment type="similarity">
    <text evidence="2">Belongs to the SRY family.</text>
</comment>
<reference evidence="17 18" key="1">
    <citation type="submission" date="2018-04" db="EMBL/GenBank/DDBJ databases">
        <title>The genome of golden apple snail Pomacea canaliculata provides insight into stress tolerance and invasive adaptation.</title>
        <authorList>
            <person name="Liu C."/>
            <person name="Liu B."/>
            <person name="Ren Y."/>
            <person name="Zhang Y."/>
            <person name="Wang H."/>
            <person name="Li S."/>
            <person name="Jiang F."/>
            <person name="Yin L."/>
            <person name="Zhang G."/>
            <person name="Qian W."/>
            <person name="Fan W."/>
        </authorList>
    </citation>
    <scope>NUCLEOTIDE SEQUENCE [LARGE SCALE GENOMIC DNA]</scope>
    <source>
        <strain evidence="17">SZHN2017</strain>
        <tissue evidence="17">Muscle</tissue>
    </source>
</reference>
<comment type="function">
    <text evidence="11">Transcriptional regulator that controls a genetic switch in male development. It is necessary and sufficient for initiating male sex determination by directing the development of supporting cell precursors (pre-Sertoli cells) as Sertoli rather than granulosa cells. Involved in different aspects of gene regulation including promoter activation or repression. Binds to the DNA consensus sequence 5'-[AT]AACAA[AT]-3'. SRY HMG box recognizes DNA by partial intercalation in the minor groove and promotes DNA bending. Also involved in pre-mRNA splicing. In male adult brain involved in the maintenance of motor functions of dopaminergic neurons.</text>
</comment>
<keyword evidence="18" id="KW-1185">Reference proteome</keyword>
<accession>A0A2T7NT73</accession>
<feature type="DNA-binding region" description="HMG box" evidence="13">
    <location>
        <begin position="465"/>
        <end position="533"/>
    </location>
</feature>